<dbReference type="GO" id="GO:0016020">
    <property type="term" value="C:membrane"/>
    <property type="evidence" value="ECO:0007669"/>
    <property type="project" value="InterPro"/>
</dbReference>
<dbReference type="PROSITE" id="PS50068">
    <property type="entry name" value="LDLRA_2"/>
    <property type="match status" value="4"/>
</dbReference>
<dbReference type="InterPro" id="IPR013320">
    <property type="entry name" value="ConA-like_dom_sf"/>
</dbReference>
<keyword evidence="4" id="KW-0812">Transmembrane</keyword>
<evidence type="ECO:0000256" key="1">
    <source>
        <dbReference type="ARBA" id="ARBA00023157"/>
    </source>
</evidence>
<dbReference type="PANTHER" id="PTHR23282:SF101">
    <property type="entry name" value="MAM DOMAIN-CONTAINING PROTEIN"/>
    <property type="match status" value="1"/>
</dbReference>
<dbReference type="SUPFAM" id="SSF49899">
    <property type="entry name" value="Concanavalin A-like lectins/glucanases"/>
    <property type="match status" value="1"/>
</dbReference>
<dbReference type="Gene3D" id="4.10.400.10">
    <property type="entry name" value="Low-density Lipoprotein Receptor"/>
    <property type="match status" value="4"/>
</dbReference>
<dbReference type="Pfam" id="PF00057">
    <property type="entry name" value="Ldl_recept_a"/>
    <property type="match status" value="3"/>
</dbReference>
<dbReference type="Proteomes" id="UP000727407">
    <property type="component" value="Unassembled WGS sequence"/>
</dbReference>
<protein>
    <submittedName>
        <fullName evidence="7">MAM and LDL-receptor class A domain-containing protein 1</fullName>
    </submittedName>
</protein>
<evidence type="ECO:0000256" key="4">
    <source>
        <dbReference type="SAM" id="Phobius"/>
    </source>
</evidence>
<sequence>TENELKEVWMEQKMMNEWRRAEVPLRNLRNFELIFEVVRARDVTGGAALDDLQFIDCARSGTYPGSCPAATDFVCSNGDCVVSSLVCDNKPDCTDGSDELDCSSLAGACNFNMPEDQWQAACQLVQDQDDDFDWQLGHGRKYQGTGPSTDHSADGAGGYLYANSTLQREADVARIITQQEFPASFGVCHLRFWFHMYSSKQMGTLKVFTVANGGIPLLMWAASRNYGNVWRYSNVVLSNPHPFRVSFQAEVGKNKWTTIAIDDLSFTQECAIGAPVTPVPPTCDSGNFQCLYLMACVPQSWRCDGEADCVDGSDEEDCGSLVPGTVPPQTSCEDSQYSCAKNMCIPTLLRCDSIPDCPNGEDEYGCPVVQCKIGELVCEGNGSCIPHSKRCDHTIDCPAFNSDESSCNECPSGYCLNNGVCIVGNRGPVCICKSTWTGNRCHVQQKPTPPTSSIVIADTKTVTLYIAISVAVFLILAVVLGAGILYFVKRKCTDKDSRLIANDELDNYATECRGQLPDVRSRASTGFRVKWSKFHKLAISVYPWRDEPQ</sequence>
<dbReference type="PANTHER" id="PTHR23282">
    <property type="entry name" value="APICAL ENDOSOMAL GLYCOPROTEIN PRECURSOR"/>
    <property type="match status" value="1"/>
</dbReference>
<evidence type="ECO:0000256" key="2">
    <source>
        <dbReference type="PROSITE-ProRule" id="PRU00076"/>
    </source>
</evidence>
<evidence type="ECO:0000259" key="6">
    <source>
        <dbReference type="PROSITE" id="PS50060"/>
    </source>
</evidence>
<keyword evidence="1 2" id="KW-1015">Disulfide bond</keyword>
<dbReference type="PROSITE" id="PS50026">
    <property type="entry name" value="EGF_3"/>
    <property type="match status" value="1"/>
</dbReference>
<feature type="domain" description="MAM" evidence="6">
    <location>
        <begin position="16"/>
        <end position="59"/>
    </location>
</feature>
<keyword evidence="4" id="KW-0472">Membrane</keyword>
<name>A0A8J4X9H6_CLAMG</name>
<feature type="domain" description="EGF-like" evidence="5">
    <location>
        <begin position="408"/>
        <end position="442"/>
    </location>
</feature>
<feature type="transmembrane region" description="Helical" evidence="4">
    <location>
        <begin position="462"/>
        <end position="488"/>
    </location>
</feature>
<dbReference type="PROSITE" id="PS00022">
    <property type="entry name" value="EGF_1"/>
    <property type="match status" value="1"/>
</dbReference>
<feature type="disulfide bond" evidence="3">
    <location>
        <begin position="339"/>
        <end position="357"/>
    </location>
</feature>
<dbReference type="PROSITE" id="PS50060">
    <property type="entry name" value="MAM_2"/>
    <property type="match status" value="2"/>
</dbReference>
<dbReference type="PROSITE" id="PS01209">
    <property type="entry name" value="LDLRA_1"/>
    <property type="match status" value="3"/>
</dbReference>
<feature type="non-terminal residue" evidence="7">
    <location>
        <position position="549"/>
    </location>
</feature>
<accession>A0A8J4X9H6</accession>
<feature type="domain" description="MAM" evidence="6">
    <location>
        <begin position="107"/>
        <end position="272"/>
    </location>
</feature>
<dbReference type="Gene3D" id="2.60.120.200">
    <property type="match status" value="2"/>
</dbReference>
<dbReference type="InterPro" id="IPR000998">
    <property type="entry name" value="MAM_dom"/>
</dbReference>
<feature type="disulfide bond" evidence="2">
    <location>
        <begin position="432"/>
        <end position="441"/>
    </location>
</feature>
<evidence type="ECO:0000259" key="5">
    <source>
        <dbReference type="PROSITE" id="PS50026"/>
    </source>
</evidence>
<gene>
    <name evidence="7" type="primary">malrd1</name>
    <name evidence="7" type="ORF">DAT39_020812</name>
</gene>
<feature type="disulfide bond" evidence="3">
    <location>
        <begin position="75"/>
        <end position="93"/>
    </location>
</feature>
<dbReference type="InterPro" id="IPR051560">
    <property type="entry name" value="MAM_domain-containing"/>
</dbReference>
<feature type="disulfide bond" evidence="3">
    <location>
        <begin position="303"/>
        <end position="318"/>
    </location>
</feature>
<feature type="disulfide bond" evidence="3">
    <location>
        <begin position="351"/>
        <end position="366"/>
    </location>
</feature>
<reference evidence="7" key="1">
    <citation type="submission" date="2020-07" db="EMBL/GenBank/DDBJ databases">
        <title>Clarias magur genome sequencing, assembly and annotation.</title>
        <authorList>
            <person name="Kushwaha B."/>
            <person name="Kumar R."/>
            <person name="Das P."/>
            <person name="Joshi C.G."/>
            <person name="Kumar D."/>
            <person name="Nagpure N.S."/>
            <person name="Pandey M."/>
            <person name="Agarwal S."/>
            <person name="Srivastava S."/>
            <person name="Singh M."/>
            <person name="Sahoo L."/>
            <person name="Jayasankar P."/>
            <person name="Meher P.K."/>
            <person name="Koringa P.G."/>
            <person name="Iquebal M.A."/>
            <person name="Das S.P."/>
            <person name="Bit A."/>
            <person name="Patnaik S."/>
            <person name="Patel N."/>
            <person name="Shah T.M."/>
            <person name="Hinsu A."/>
            <person name="Jena J.K."/>
        </authorList>
    </citation>
    <scope>NUCLEOTIDE SEQUENCE</scope>
    <source>
        <strain evidence="7">CIFAMagur01</strain>
        <tissue evidence="7">Testis</tissue>
    </source>
</reference>
<keyword evidence="8" id="KW-1185">Reference proteome</keyword>
<evidence type="ECO:0000313" key="7">
    <source>
        <dbReference type="EMBL" id="KAF5889485.1"/>
    </source>
</evidence>
<dbReference type="Gene3D" id="2.10.25.10">
    <property type="entry name" value="Laminin"/>
    <property type="match status" value="1"/>
</dbReference>
<dbReference type="InterPro" id="IPR002172">
    <property type="entry name" value="LDrepeatLR_classA_rpt"/>
</dbReference>
<keyword evidence="4" id="KW-1133">Transmembrane helix</keyword>
<dbReference type="InterPro" id="IPR000742">
    <property type="entry name" value="EGF"/>
</dbReference>
<comment type="caution">
    <text evidence="7">The sequence shown here is derived from an EMBL/GenBank/DDBJ whole genome shotgun (WGS) entry which is preliminary data.</text>
</comment>
<feature type="disulfide bond" evidence="3">
    <location>
        <begin position="87"/>
        <end position="102"/>
    </location>
</feature>
<dbReference type="SUPFAM" id="SSF57424">
    <property type="entry name" value="LDL receptor-like module"/>
    <property type="match status" value="4"/>
</dbReference>
<dbReference type="SMART" id="SM00137">
    <property type="entry name" value="MAM"/>
    <property type="match status" value="1"/>
</dbReference>
<dbReference type="InterPro" id="IPR023415">
    <property type="entry name" value="LDLR_class-A_CS"/>
</dbReference>
<feature type="non-terminal residue" evidence="7">
    <location>
        <position position="1"/>
    </location>
</feature>
<proteinExistence type="predicted"/>
<dbReference type="CDD" id="cd00112">
    <property type="entry name" value="LDLa"/>
    <property type="match status" value="4"/>
</dbReference>
<comment type="caution">
    <text evidence="2">Lacks conserved residue(s) required for the propagation of feature annotation.</text>
</comment>
<dbReference type="CDD" id="cd06263">
    <property type="entry name" value="MAM"/>
    <property type="match status" value="1"/>
</dbReference>
<dbReference type="PRINTS" id="PR00261">
    <property type="entry name" value="LDLRECEPTOR"/>
</dbReference>
<evidence type="ECO:0000256" key="3">
    <source>
        <dbReference type="PROSITE-ProRule" id="PRU00124"/>
    </source>
</evidence>
<dbReference type="SMART" id="SM00192">
    <property type="entry name" value="LDLa"/>
    <property type="match status" value="4"/>
</dbReference>
<keyword evidence="2" id="KW-0245">EGF-like domain</keyword>
<feature type="disulfide bond" evidence="3">
    <location>
        <begin position="332"/>
        <end position="344"/>
    </location>
</feature>
<dbReference type="OrthoDB" id="412155at2759"/>
<dbReference type="EMBL" id="QNUK01000804">
    <property type="protein sequence ID" value="KAF5889485.1"/>
    <property type="molecule type" value="Genomic_DNA"/>
</dbReference>
<dbReference type="InterPro" id="IPR036055">
    <property type="entry name" value="LDL_receptor-like_sf"/>
</dbReference>
<dbReference type="SUPFAM" id="SSF57196">
    <property type="entry name" value="EGF/Laminin"/>
    <property type="match status" value="1"/>
</dbReference>
<dbReference type="AlphaFoldDB" id="A0A8J4X9H6"/>
<evidence type="ECO:0000313" key="8">
    <source>
        <dbReference type="Proteomes" id="UP000727407"/>
    </source>
</evidence>
<organism evidence="7 8">
    <name type="scientific">Clarias magur</name>
    <name type="common">Asian catfish</name>
    <name type="synonym">Macropteronotus magur</name>
    <dbReference type="NCBI Taxonomy" id="1594786"/>
    <lineage>
        <taxon>Eukaryota</taxon>
        <taxon>Metazoa</taxon>
        <taxon>Chordata</taxon>
        <taxon>Craniata</taxon>
        <taxon>Vertebrata</taxon>
        <taxon>Euteleostomi</taxon>
        <taxon>Actinopterygii</taxon>
        <taxon>Neopterygii</taxon>
        <taxon>Teleostei</taxon>
        <taxon>Ostariophysi</taxon>
        <taxon>Siluriformes</taxon>
        <taxon>Clariidae</taxon>
        <taxon>Clarias</taxon>
    </lineage>
</organism>
<dbReference type="Pfam" id="PF00629">
    <property type="entry name" value="MAM"/>
    <property type="match status" value="1"/>
</dbReference>
<dbReference type="SMART" id="SM00181">
    <property type="entry name" value="EGF"/>
    <property type="match status" value="1"/>
</dbReference>